<dbReference type="Proteomes" id="UP001596439">
    <property type="component" value="Unassembled WGS sequence"/>
</dbReference>
<gene>
    <name evidence="2" type="ORF">ACFQO8_03810</name>
</gene>
<accession>A0ABW2PL75</accession>
<proteinExistence type="predicted"/>
<comment type="caution">
    <text evidence="2">The sequence shown here is derived from an EMBL/GenBank/DDBJ whole genome shotgun (WGS) entry which is preliminary data.</text>
</comment>
<sequence length="64" mass="7370">MSYIVIHPFRDLEDKGKSFPEGRLYAPGDEYPATKKKISDERLEELSTSNNRQRKALIKKTGDT</sequence>
<evidence type="ECO:0000313" key="3">
    <source>
        <dbReference type="Proteomes" id="UP001596439"/>
    </source>
</evidence>
<keyword evidence="3" id="KW-1185">Reference proteome</keyword>
<evidence type="ECO:0000256" key="1">
    <source>
        <dbReference type="SAM" id="MobiDB-lite"/>
    </source>
</evidence>
<protein>
    <submittedName>
        <fullName evidence="2">Uncharacterized protein</fullName>
    </submittedName>
</protein>
<feature type="region of interest" description="Disordered" evidence="1">
    <location>
        <begin position="23"/>
        <end position="64"/>
    </location>
</feature>
<organism evidence="2 3">
    <name type="scientific">Exiguobacterium aestuarii</name>
    <dbReference type="NCBI Taxonomy" id="273527"/>
    <lineage>
        <taxon>Bacteria</taxon>
        <taxon>Bacillati</taxon>
        <taxon>Bacillota</taxon>
        <taxon>Bacilli</taxon>
        <taxon>Bacillales</taxon>
        <taxon>Bacillales Family XII. Incertae Sedis</taxon>
        <taxon>Exiguobacterium</taxon>
    </lineage>
</organism>
<dbReference type="RefSeq" id="WP_214787090.1">
    <property type="nucleotide sequence ID" value="NZ_JANIEL010000051.1"/>
</dbReference>
<reference evidence="3" key="1">
    <citation type="journal article" date="2019" name="Int. J. Syst. Evol. Microbiol.">
        <title>The Global Catalogue of Microorganisms (GCM) 10K type strain sequencing project: providing services to taxonomists for standard genome sequencing and annotation.</title>
        <authorList>
            <consortium name="The Broad Institute Genomics Platform"/>
            <consortium name="The Broad Institute Genome Sequencing Center for Infectious Disease"/>
            <person name="Wu L."/>
            <person name="Ma J."/>
        </authorList>
    </citation>
    <scope>NUCLEOTIDE SEQUENCE [LARGE SCALE GENOMIC DNA]</scope>
    <source>
        <strain evidence="3">CCUG 55590</strain>
    </source>
</reference>
<dbReference type="EMBL" id="JBHTCE010000001">
    <property type="protein sequence ID" value="MFC7389257.1"/>
    <property type="molecule type" value="Genomic_DNA"/>
</dbReference>
<evidence type="ECO:0000313" key="2">
    <source>
        <dbReference type="EMBL" id="MFC7389257.1"/>
    </source>
</evidence>
<name>A0ABW2PL75_9BACL</name>